<evidence type="ECO:0000256" key="4">
    <source>
        <dbReference type="ARBA" id="ARBA00022840"/>
    </source>
</evidence>
<accession>A0A2S8FXA3</accession>
<evidence type="ECO:0000256" key="5">
    <source>
        <dbReference type="PROSITE-ProRule" id="PRU10141"/>
    </source>
</evidence>
<proteinExistence type="predicted"/>
<dbReference type="EMBL" id="PUIB01000013">
    <property type="protein sequence ID" value="PQO36474.1"/>
    <property type="molecule type" value="Genomic_DNA"/>
</dbReference>
<comment type="caution">
    <text evidence="9">The sequence shown here is derived from an EMBL/GenBank/DDBJ whole genome shotgun (WGS) entry which is preliminary data.</text>
</comment>
<feature type="domain" description="Protein kinase" evidence="8">
    <location>
        <begin position="115"/>
        <end position="391"/>
    </location>
</feature>
<feature type="compositionally biased region" description="Low complexity" evidence="6">
    <location>
        <begin position="70"/>
        <end position="81"/>
    </location>
</feature>
<dbReference type="PROSITE" id="PS50011">
    <property type="entry name" value="PROTEIN_KINASE_DOM"/>
    <property type="match status" value="1"/>
</dbReference>
<evidence type="ECO:0000259" key="8">
    <source>
        <dbReference type="PROSITE" id="PS50011"/>
    </source>
</evidence>
<dbReference type="InterPro" id="IPR011009">
    <property type="entry name" value="Kinase-like_dom_sf"/>
</dbReference>
<dbReference type="Proteomes" id="UP000239388">
    <property type="component" value="Unassembled WGS sequence"/>
</dbReference>
<dbReference type="PANTHER" id="PTHR43289:SF34">
    <property type="entry name" value="SERINE_THREONINE-PROTEIN KINASE YBDM-RELATED"/>
    <property type="match status" value="1"/>
</dbReference>
<dbReference type="PANTHER" id="PTHR43289">
    <property type="entry name" value="MITOGEN-ACTIVATED PROTEIN KINASE KINASE KINASE 20-RELATED"/>
    <property type="match status" value="1"/>
</dbReference>
<organism evidence="9 10">
    <name type="scientific">Blastopirellula marina</name>
    <dbReference type="NCBI Taxonomy" id="124"/>
    <lineage>
        <taxon>Bacteria</taxon>
        <taxon>Pseudomonadati</taxon>
        <taxon>Planctomycetota</taxon>
        <taxon>Planctomycetia</taxon>
        <taxon>Pirellulales</taxon>
        <taxon>Pirellulaceae</taxon>
        <taxon>Blastopirellula</taxon>
    </lineage>
</organism>
<evidence type="ECO:0000256" key="1">
    <source>
        <dbReference type="ARBA" id="ARBA00022679"/>
    </source>
</evidence>
<sequence length="553" mass="61426">MRSMLSIAENRPPAASWIMRGSRVAAVRPTRRCDVNLESPRVLSAIARLSRSHKDQGKSRTVANLPSDQPDTSPDSADDLSPLDQRLIERLDRLWQSEQASAATPVSGEMQIGPYVVNRTVGHGAFGVVFHATDTRLRRDVALKVPRPEVLVCYDKLQRFEDEAQVAAKLDHPGIVPIYEANLVGPTPYIASAFCAGPDLADWLENHPSESRDCDSVARLMLDVVRAVAYAHRQGVVHRDIKPSNILLTRKDETSSGDSLNDFSPRLTDFGLAKLTDVPLTNSRSSWILGTPTYMAPEQLLPQWGAVGEKADVFALGSLLWELLSGAPPRQGETYSDIISGMLSEQPIDSTLKRTDVPNDLRVIVARSLAKDPIERYESAAALADDLAAYLAGERISARQFSWLDAFARWASQPQRPSQISFFMIPVNLVMTIWMVSSMLIIWGDQFPGDDRWTVFVQVGMIALGYNLTVAGLCWLRLYGHKWCTLAALLFTLGVTVLVPLLVLTGTIRTFSDLYRDYPFFDTINHTQILFFGLGQAFLLGVSAYADLQQRRR</sequence>
<feature type="region of interest" description="Disordered" evidence="6">
    <location>
        <begin position="50"/>
        <end position="81"/>
    </location>
</feature>
<dbReference type="PROSITE" id="PS00108">
    <property type="entry name" value="PROTEIN_KINASE_ST"/>
    <property type="match status" value="1"/>
</dbReference>
<feature type="binding site" evidence="5">
    <location>
        <position position="144"/>
    </location>
    <ligand>
        <name>ATP</name>
        <dbReference type="ChEBI" id="CHEBI:30616"/>
    </ligand>
</feature>
<dbReference type="AlphaFoldDB" id="A0A2S8FXA3"/>
<dbReference type="GO" id="GO:0004674">
    <property type="term" value="F:protein serine/threonine kinase activity"/>
    <property type="evidence" value="ECO:0007669"/>
    <property type="project" value="TreeGrafter"/>
</dbReference>
<keyword evidence="1" id="KW-0808">Transferase</keyword>
<gene>
    <name evidence="9" type="ORF">C5Y98_12290</name>
</gene>
<feature type="compositionally biased region" description="Polar residues" evidence="6">
    <location>
        <begin position="59"/>
        <end position="69"/>
    </location>
</feature>
<evidence type="ECO:0000256" key="3">
    <source>
        <dbReference type="ARBA" id="ARBA00022777"/>
    </source>
</evidence>
<dbReference type="Gene3D" id="1.10.510.10">
    <property type="entry name" value="Transferase(Phosphotransferase) domain 1"/>
    <property type="match status" value="1"/>
</dbReference>
<dbReference type="SMART" id="SM00220">
    <property type="entry name" value="S_TKc"/>
    <property type="match status" value="1"/>
</dbReference>
<reference evidence="9 10" key="1">
    <citation type="submission" date="2018-02" db="EMBL/GenBank/DDBJ databases">
        <title>Comparative genomes isolates from brazilian mangrove.</title>
        <authorList>
            <person name="Araujo J.E."/>
            <person name="Taketani R.G."/>
            <person name="Silva M.C.P."/>
            <person name="Loureco M.V."/>
            <person name="Andreote F.D."/>
        </authorList>
    </citation>
    <scope>NUCLEOTIDE SEQUENCE [LARGE SCALE GENOMIC DNA]</scope>
    <source>
        <strain evidence="9 10">NAP PRIS-MGV</strain>
    </source>
</reference>
<name>A0A2S8FXA3_9BACT</name>
<feature type="transmembrane region" description="Helical" evidence="7">
    <location>
        <begin position="483"/>
        <end position="508"/>
    </location>
</feature>
<keyword evidence="2 5" id="KW-0547">Nucleotide-binding</keyword>
<dbReference type="PROSITE" id="PS00107">
    <property type="entry name" value="PROTEIN_KINASE_ATP"/>
    <property type="match status" value="1"/>
</dbReference>
<dbReference type="Pfam" id="PF00069">
    <property type="entry name" value="Pkinase"/>
    <property type="match status" value="1"/>
</dbReference>
<feature type="transmembrane region" description="Helical" evidence="7">
    <location>
        <begin position="528"/>
        <end position="548"/>
    </location>
</feature>
<evidence type="ECO:0000313" key="10">
    <source>
        <dbReference type="Proteomes" id="UP000239388"/>
    </source>
</evidence>
<dbReference type="InterPro" id="IPR000719">
    <property type="entry name" value="Prot_kinase_dom"/>
</dbReference>
<evidence type="ECO:0000256" key="6">
    <source>
        <dbReference type="SAM" id="MobiDB-lite"/>
    </source>
</evidence>
<evidence type="ECO:0000256" key="7">
    <source>
        <dbReference type="SAM" id="Phobius"/>
    </source>
</evidence>
<keyword evidence="7" id="KW-0812">Transmembrane</keyword>
<feature type="transmembrane region" description="Helical" evidence="7">
    <location>
        <begin position="455"/>
        <end position="476"/>
    </location>
</feature>
<dbReference type="CDD" id="cd14014">
    <property type="entry name" value="STKc_PknB_like"/>
    <property type="match status" value="1"/>
</dbReference>
<keyword evidence="4 5" id="KW-0067">ATP-binding</keyword>
<protein>
    <recommendedName>
        <fullName evidence="8">Protein kinase domain-containing protein</fullName>
    </recommendedName>
</protein>
<evidence type="ECO:0000313" key="9">
    <source>
        <dbReference type="EMBL" id="PQO36474.1"/>
    </source>
</evidence>
<keyword evidence="3" id="KW-0418">Kinase</keyword>
<keyword evidence="7" id="KW-1133">Transmembrane helix</keyword>
<dbReference type="InterPro" id="IPR017441">
    <property type="entry name" value="Protein_kinase_ATP_BS"/>
</dbReference>
<dbReference type="SUPFAM" id="SSF56112">
    <property type="entry name" value="Protein kinase-like (PK-like)"/>
    <property type="match status" value="1"/>
</dbReference>
<dbReference type="GO" id="GO:0005524">
    <property type="term" value="F:ATP binding"/>
    <property type="evidence" value="ECO:0007669"/>
    <property type="project" value="UniProtKB-UniRule"/>
</dbReference>
<keyword evidence="7" id="KW-0472">Membrane</keyword>
<dbReference type="InterPro" id="IPR008271">
    <property type="entry name" value="Ser/Thr_kinase_AS"/>
</dbReference>
<dbReference type="Gene3D" id="3.30.200.20">
    <property type="entry name" value="Phosphorylase Kinase, domain 1"/>
    <property type="match status" value="1"/>
</dbReference>
<evidence type="ECO:0000256" key="2">
    <source>
        <dbReference type="ARBA" id="ARBA00022741"/>
    </source>
</evidence>
<feature type="transmembrane region" description="Helical" evidence="7">
    <location>
        <begin position="422"/>
        <end position="443"/>
    </location>
</feature>